<feature type="transmembrane region" description="Helical" evidence="1">
    <location>
        <begin position="6"/>
        <end position="27"/>
    </location>
</feature>
<proteinExistence type="predicted"/>
<accession>A0A382M371</accession>
<dbReference type="Gene3D" id="3.90.550.10">
    <property type="entry name" value="Spore Coat Polysaccharide Biosynthesis Protein SpsA, Chain A"/>
    <property type="match status" value="1"/>
</dbReference>
<organism evidence="3">
    <name type="scientific">marine metagenome</name>
    <dbReference type="NCBI Taxonomy" id="408172"/>
    <lineage>
        <taxon>unclassified sequences</taxon>
        <taxon>metagenomes</taxon>
        <taxon>ecological metagenomes</taxon>
    </lineage>
</organism>
<name>A0A382M371_9ZZZZ</name>
<dbReference type="SUPFAM" id="SSF53448">
    <property type="entry name" value="Nucleotide-diphospho-sugar transferases"/>
    <property type="match status" value="1"/>
</dbReference>
<dbReference type="InterPro" id="IPR017832">
    <property type="entry name" value="Glyco_trans_2_hopen-assoc_HpnB"/>
</dbReference>
<keyword evidence="1" id="KW-1133">Transmembrane helix</keyword>
<evidence type="ECO:0000313" key="3">
    <source>
        <dbReference type="EMBL" id="SVC43333.1"/>
    </source>
</evidence>
<dbReference type="InterPro" id="IPR001173">
    <property type="entry name" value="Glyco_trans_2-like"/>
</dbReference>
<feature type="transmembrane region" description="Helical" evidence="1">
    <location>
        <begin position="315"/>
        <end position="334"/>
    </location>
</feature>
<feature type="non-terminal residue" evidence="3">
    <location>
        <position position="371"/>
    </location>
</feature>
<keyword evidence="1" id="KW-0472">Membrane</keyword>
<dbReference type="PANTHER" id="PTHR43646">
    <property type="entry name" value="GLYCOSYLTRANSFERASE"/>
    <property type="match status" value="1"/>
</dbReference>
<gene>
    <name evidence="3" type="ORF">METZ01_LOCUS296187</name>
</gene>
<feature type="transmembrane region" description="Helical" evidence="1">
    <location>
        <begin position="346"/>
        <end position="367"/>
    </location>
</feature>
<feature type="domain" description="Glycosyltransferase 2-like" evidence="2">
    <location>
        <begin position="47"/>
        <end position="220"/>
    </location>
</feature>
<sequence>MGILELTIILSLIIWVFLIFFRGNFWLADQMLEADVMQLETWPSIAVVIPARNEEKYIGASLRSLMAQNYPGKMDITVVNDNSTDNTVEVITRIKGERIVISNGSDLPEGWTGKLWALKQGINLSIKKNPSVDFYLFTDADIEHSQETLKIMVTKAERENLQLVSLMVLLNCRNFWEILLIPAFVFFFQKLYPFQWINNPKKPTAGAAGGYILVRRIALEAAGGIDAVRGEIIDDCAIGRMIKKNGSIWLGLTRSVKSLRTHNRLSEIWEMVTRTAFNQLNYSVSVLLVTTIGMIVIYLIPPFAVVWGLVFNDNLSLSLGVLCWVIMAIAYLPTQRLYQRPFWETLILPVAAFLYSLMVVNSAQRYWTKRY</sequence>
<feature type="transmembrane region" description="Helical" evidence="1">
    <location>
        <begin position="284"/>
        <end position="309"/>
    </location>
</feature>
<dbReference type="AlphaFoldDB" id="A0A382M371"/>
<evidence type="ECO:0000259" key="2">
    <source>
        <dbReference type="Pfam" id="PF00535"/>
    </source>
</evidence>
<dbReference type="NCBIfam" id="TIGR03469">
    <property type="entry name" value="HpnB"/>
    <property type="match status" value="1"/>
</dbReference>
<dbReference type="InterPro" id="IPR029044">
    <property type="entry name" value="Nucleotide-diphossugar_trans"/>
</dbReference>
<reference evidence="3" key="1">
    <citation type="submission" date="2018-05" db="EMBL/GenBank/DDBJ databases">
        <authorList>
            <person name="Lanie J.A."/>
            <person name="Ng W.-L."/>
            <person name="Kazmierczak K.M."/>
            <person name="Andrzejewski T.M."/>
            <person name="Davidsen T.M."/>
            <person name="Wayne K.J."/>
            <person name="Tettelin H."/>
            <person name="Glass J.I."/>
            <person name="Rusch D."/>
            <person name="Podicherti R."/>
            <person name="Tsui H.-C.T."/>
            <person name="Winkler M.E."/>
        </authorList>
    </citation>
    <scope>NUCLEOTIDE SEQUENCE</scope>
</reference>
<dbReference type="EMBL" id="UINC01090952">
    <property type="protein sequence ID" value="SVC43333.1"/>
    <property type="molecule type" value="Genomic_DNA"/>
</dbReference>
<evidence type="ECO:0000256" key="1">
    <source>
        <dbReference type="SAM" id="Phobius"/>
    </source>
</evidence>
<keyword evidence="1" id="KW-0812">Transmembrane</keyword>
<protein>
    <recommendedName>
        <fullName evidence="2">Glycosyltransferase 2-like domain-containing protein</fullName>
    </recommendedName>
</protein>
<dbReference type="Pfam" id="PF00535">
    <property type="entry name" value="Glycos_transf_2"/>
    <property type="match status" value="1"/>
</dbReference>
<dbReference type="PANTHER" id="PTHR43646:SF3">
    <property type="entry name" value="SLR1566 PROTEIN"/>
    <property type="match status" value="1"/>
</dbReference>